<dbReference type="PANTHER" id="PTHR47980">
    <property type="entry name" value="LD44762P"/>
    <property type="match status" value="1"/>
</dbReference>
<accession>F0ZKQ1</accession>
<evidence type="ECO:0000256" key="2">
    <source>
        <dbReference type="ARBA" id="ARBA00022741"/>
    </source>
</evidence>
<dbReference type="KEGG" id="dpp:DICPUDRAFT_78832"/>
<organism evidence="5 6">
    <name type="scientific">Dictyostelium purpureum</name>
    <name type="common">Slime mold</name>
    <dbReference type="NCBI Taxonomy" id="5786"/>
    <lineage>
        <taxon>Eukaryota</taxon>
        <taxon>Amoebozoa</taxon>
        <taxon>Evosea</taxon>
        <taxon>Eumycetozoa</taxon>
        <taxon>Dictyostelia</taxon>
        <taxon>Dictyosteliales</taxon>
        <taxon>Dictyosteliaceae</taxon>
        <taxon>Dictyostelium</taxon>
    </lineage>
</organism>
<dbReference type="InterPro" id="IPR027417">
    <property type="entry name" value="P-loop_NTPase"/>
</dbReference>
<dbReference type="InterPro" id="IPR005225">
    <property type="entry name" value="Small_GTP-bd"/>
</dbReference>
<dbReference type="NCBIfam" id="TIGR00231">
    <property type="entry name" value="small_GTP"/>
    <property type="match status" value="1"/>
</dbReference>
<keyword evidence="6" id="KW-1185">Reference proteome</keyword>
<dbReference type="PROSITE" id="PS51419">
    <property type="entry name" value="RAB"/>
    <property type="match status" value="1"/>
</dbReference>
<dbReference type="GeneID" id="10501411"/>
<dbReference type="CDD" id="cd00154">
    <property type="entry name" value="Rab"/>
    <property type="match status" value="1"/>
</dbReference>
<dbReference type="STRING" id="5786.F0ZKQ1"/>
<dbReference type="Proteomes" id="UP000001064">
    <property type="component" value="Unassembled WGS sequence"/>
</dbReference>
<evidence type="ECO:0000256" key="1">
    <source>
        <dbReference type="ARBA" id="ARBA00006270"/>
    </source>
</evidence>
<dbReference type="InParanoid" id="F0ZKQ1"/>
<evidence type="ECO:0008006" key="7">
    <source>
        <dbReference type="Google" id="ProtNLM"/>
    </source>
</evidence>
<dbReference type="GO" id="GO:0016020">
    <property type="term" value="C:membrane"/>
    <property type="evidence" value="ECO:0000318"/>
    <property type="project" value="GO_Central"/>
</dbReference>
<dbReference type="GO" id="GO:0003924">
    <property type="term" value="F:GTPase activity"/>
    <property type="evidence" value="ECO:0000318"/>
    <property type="project" value="GO_Central"/>
</dbReference>
<evidence type="ECO:0000256" key="3">
    <source>
        <dbReference type="ARBA" id="ARBA00023134"/>
    </source>
</evidence>
<evidence type="ECO:0000256" key="4">
    <source>
        <dbReference type="ARBA" id="ARBA00023288"/>
    </source>
</evidence>
<dbReference type="FunFam" id="3.40.50.300:FF:003290">
    <property type="entry name" value="Uncharacterized protein"/>
    <property type="match status" value="1"/>
</dbReference>
<dbReference type="Gene3D" id="3.40.50.300">
    <property type="entry name" value="P-loop containing nucleotide triphosphate hydrolases"/>
    <property type="match status" value="1"/>
</dbReference>
<dbReference type="InterPro" id="IPR001806">
    <property type="entry name" value="Small_GTPase"/>
</dbReference>
<dbReference type="VEuPathDB" id="AmoebaDB:DICPUDRAFT_78832"/>
<dbReference type="SMART" id="SM00174">
    <property type="entry name" value="RHO"/>
    <property type="match status" value="1"/>
</dbReference>
<dbReference type="AlphaFoldDB" id="F0ZKQ1"/>
<protein>
    <recommendedName>
        <fullName evidence="7">Rab GTPase</fullName>
    </recommendedName>
</protein>
<dbReference type="GO" id="GO:0006887">
    <property type="term" value="P:exocytosis"/>
    <property type="evidence" value="ECO:0000318"/>
    <property type="project" value="GO_Central"/>
</dbReference>
<reference evidence="6" key="1">
    <citation type="journal article" date="2011" name="Genome Biol.">
        <title>Comparative genomics of the social amoebae Dictyostelium discoideum and Dictyostelium purpureum.</title>
        <authorList>
            <consortium name="US DOE Joint Genome Institute (JGI-PGF)"/>
            <person name="Sucgang R."/>
            <person name="Kuo A."/>
            <person name="Tian X."/>
            <person name="Salerno W."/>
            <person name="Parikh A."/>
            <person name="Feasley C.L."/>
            <person name="Dalin E."/>
            <person name="Tu H."/>
            <person name="Huang E."/>
            <person name="Barry K."/>
            <person name="Lindquist E."/>
            <person name="Shapiro H."/>
            <person name="Bruce D."/>
            <person name="Schmutz J."/>
            <person name="Salamov A."/>
            <person name="Fey P."/>
            <person name="Gaudet P."/>
            <person name="Anjard C."/>
            <person name="Babu M.M."/>
            <person name="Basu S."/>
            <person name="Bushmanova Y."/>
            <person name="van der Wel H."/>
            <person name="Katoh-Kurasawa M."/>
            <person name="Dinh C."/>
            <person name="Coutinho P.M."/>
            <person name="Saito T."/>
            <person name="Elias M."/>
            <person name="Schaap P."/>
            <person name="Kay R.R."/>
            <person name="Henrissat B."/>
            <person name="Eichinger L."/>
            <person name="Rivero F."/>
            <person name="Putnam N.H."/>
            <person name="West C.M."/>
            <person name="Loomis W.F."/>
            <person name="Chisholm R.L."/>
            <person name="Shaulsky G."/>
            <person name="Strassmann J.E."/>
            <person name="Queller D.C."/>
            <person name="Kuspa A."/>
            <person name="Grigoriev I.V."/>
        </authorList>
    </citation>
    <scope>NUCLEOTIDE SEQUENCE [LARGE SCALE GENOMIC DNA]</scope>
    <source>
        <strain evidence="6">QSDP1</strain>
    </source>
</reference>
<dbReference type="EMBL" id="GL871059">
    <property type="protein sequence ID" value="EGC35467.1"/>
    <property type="molecule type" value="Genomic_DNA"/>
</dbReference>
<proteinExistence type="inferred from homology"/>
<dbReference type="PROSITE" id="PS51421">
    <property type="entry name" value="RAS"/>
    <property type="match status" value="1"/>
</dbReference>
<evidence type="ECO:0000313" key="6">
    <source>
        <dbReference type="Proteomes" id="UP000001064"/>
    </source>
</evidence>
<keyword evidence="3" id="KW-0342">GTP-binding</keyword>
<dbReference type="RefSeq" id="XP_003288010.1">
    <property type="nucleotide sequence ID" value="XM_003287962.1"/>
</dbReference>
<dbReference type="InterPro" id="IPR050305">
    <property type="entry name" value="Small_GTPase_Rab"/>
</dbReference>
<evidence type="ECO:0000313" key="5">
    <source>
        <dbReference type="EMBL" id="EGC35467.1"/>
    </source>
</evidence>
<dbReference type="GO" id="GO:0005525">
    <property type="term" value="F:GTP binding"/>
    <property type="evidence" value="ECO:0007669"/>
    <property type="project" value="UniProtKB-KW"/>
</dbReference>
<dbReference type="Pfam" id="PF00071">
    <property type="entry name" value="Ras"/>
    <property type="match status" value="1"/>
</dbReference>
<dbReference type="eggNOG" id="KOG0084">
    <property type="taxonomic scope" value="Eukaryota"/>
</dbReference>
<gene>
    <name evidence="5" type="ORF">DICPUDRAFT_78832</name>
</gene>
<dbReference type="SMART" id="SM00175">
    <property type="entry name" value="RAB"/>
    <property type="match status" value="1"/>
</dbReference>
<dbReference type="PRINTS" id="PR00449">
    <property type="entry name" value="RASTRNSFRMNG"/>
</dbReference>
<sequence>MSTKNNNNNNNNNKFKVLLVGNFKVGKTSILLKYVDGEFTENYIATIGIDFKVKNIEIDNESLKFILWDHPRGCDRLRTITSAYYRNLNGIIFVYDITDKKSFSSIQSIWYPECKKYSPDKAYIPSILILGTKSDLRNQSNYKECVDTDQAREYAASIKALFFEVSSKENLNLDSSLLELFTQIKNNDSRTLDQNKNDQIKKQKSSCIIN</sequence>
<dbReference type="SMART" id="SM00173">
    <property type="entry name" value="RAS"/>
    <property type="match status" value="1"/>
</dbReference>
<keyword evidence="2" id="KW-0547">Nucleotide-binding</keyword>
<name>F0ZKQ1_DICPU</name>
<comment type="similarity">
    <text evidence="1">Belongs to the small GTPase superfamily. Rab family.</text>
</comment>
<dbReference type="SUPFAM" id="SSF52540">
    <property type="entry name" value="P-loop containing nucleoside triphosphate hydrolases"/>
    <property type="match status" value="1"/>
</dbReference>
<keyword evidence="4" id="KW-0449">Lipoprotein</keyword>